<dbReference type="STRING" id="1245769.A0A0C7MUB6"/>
<dbReference type="OrthoDB" id="8119704at2759"/>
<dbReference type="PANTHER" id="PTHR46118:SF4">
    <property type="entry name" value="PROTEIN ABHD11"/>
    <property type="match status" value="1"/>
</dbReference>
<dbReference type="PANTHER" id="PTHR46118">
    <property type="entry name" value="PROTEIN ABHD11"/>
    <property type="match status" value="1"/>
</dbReference>
<evidence type="ECO:0000259" key="3">
    <source>
        <dbReference type="Pfam" id="PF00561"/>
    </source>
</evidence>
<dbReference type="Pfam" id="PF00561">
    <property type="entry name" value="Abhydrolase_1"/>
    <property type="match status" value="1"/>
</dbReference>
<dbReference type="HOGENOM" id="CLU_020336_53_0_1"/>
<dbReference type="InterPro" id="IPR029058">
    <property type="entry name" value="AB_hydrolase_fold"/>
</dbReference>
<dbReference type="GO" id="GO:0016453">
    <property type="term" value="F:C-acetyltransferase activity"/>
    <property type="evidence" value="ECO:0007669"/>
    <property type="project" value="EnsemblFungi"/>
</dbReference>
<dbReference type="AlphaFoldDB" id="A0A0C7MUB6"/>
<dbReference type="GO" id="GO:0005739">
    <property type="term" value="C:mitochondrion"/>
    <property type="evidence" value="ECO:0007669"/>
    <property type="project" value="TreeGrafter"/>
</dbReference>
<evidence type="ECO:0000256" key="1">
    <source>
        <dbReference type="ARBA" id="ARBA00008645"/>
    </source>
</evidence>
<proteinExistence type="inferred from homology"/>
<evidence type="ECO:0000313" key="4">
    <source>
        <dbReference type="EMBL" id="CEP61034.1"/>
    </source>
</evidence>
<dbReference type="GO" id="GO:0052689">
    <property type="term" value="F:carboxylic ester hydrolase activity"/>
    <property type="evidence" value="ECO:0007669"/>
    <property type="project" value="TreeGrafter"/>
</dbReference>
<comment type="similarity">
    <text evidence="1">Belongs to the AB hydrolase superfamily.</text>
</comment>
<dbReference type="EMBL" id="LN736361">
    <property type="protein sequence ID" value="CEP61034.1"/>
    <property type="molecule type" value="Genomic_DNA"/>
</dbReference>
<dbReference type="RefSeq" id="XP_022627272.1">
    <property type="nucleotide sequence ID" value="XM_022773780.1"/>
</dbReference>
<reference evidence="4 5" key="1">
    <citation type="submission" date="2014-12" db="EMBL/GenBank/DDBJ databases">
        <authorList>
            <person name="Neuveglise Cecile"/>
        </authorList>
    </citation>
    <scope>NUCLEOTIDE SEQUENCE [LARGE SCALE GENOMIC DNA]</scope>
    <source>
        <strain evidence="4 5">CBS 12615</strain>
    </source>
</reference>
<dbReference type="InterPro" id="IPR000073">
    <property type="entry name" value="AB_hydrolase_1"/>
</dbReference>
<dbReference type="GeneID" id="34684448"/>
<dbReference type="SUPFAM" id="SSF53474">
    <property type="entry name" value="alpha/beta-Hydrolases"/>
    <property type="match status" value="1"/>
</dbReference>
<gene>
    <name evidence="4" type="ORF">LALA0_S02e05270g</name>
</gene>
<protein>
    <submittedName>
        <fullName evidence="4">LALA0S02e05270g1_1</fullName>
    </submittedName>
</protein>
<dbReference type="Proteomes" id="UP000054304">
    <property type="component" value="Unassembled WGS sequence"/>
</dbReference>
<dbReference type="Gene3D" id="3.40.50.1820">
    <property type="entry name" value="alpha/beta hydrolase"/>
    <property type="match status" value="1"/>
</dbReference>
<accession>A0A0C7MUB6</accession>
<name>A0A0C7MUB6_9SACH</name>
<feature type="domain" description="AB hydrolase-1" evidence="3">
    <location>
        <begin position="31"/>
        <end position="293"/>
    </location>
</feature>
<evidence type="ECO:0000313" key="5">
    <source>
        <dbReference type="Proteomes" id="UP000054304"/>
    </source>
</evidence>
<evidence type="ECO:0000256" key="2">
    <source>
        <dbReference type="ARBA" id="ARBA00022801"/>
    </source>
</evidence>
<organism evidence="4 5">
    <name type="scientific">Lachancea lanzarotensis</name>
    <dbReference type="NCBI Taxonomy" id="1245769"/>
    <lineage>
        <taxon>Eukaryota</taxon>
        <taxon>Fungi</taxon>
        <taxon>Dikarya</taxon>
        <taxon>Ascomycota</taxon>
        <taxon>Saccharomycotina</taxon>
        <taxon>Saccharomycetes</taxon>
        <taxon>Saccharomycetales</taxon>
        <taxon>Saccharomycetaceae</taxon>
        <taxon>Lachancea</taxon>
    </lineage>
</organism>
<sequence>MKATSSSLPYKSVVDLAFRQFKPTSPNPSKPIVVSLHGLFGSTRAFAAVGKRMAQDLNTEVYNLDLRNHGKSPSARPYDYLTLTKDVVTFLHDKFGRNHPISIVGFSMGGKVGLLSSLSRQINVVKCISIDMPPYKVSSISDTFMANYDLMLKICNRTVKVERGVKGWKDNVLKLFRALPANTYPGLALYFAQGFLEVKDNDKTYDATRDADPYVNYRLPLCEMKDWINVVEDSPTISTLPHNEFKLKTEAPVMFMRGLRSPLFRDSHSSLGKHFPNHSVVEFDTGHIIMADAPDKFYTSCIEFLSE</sequence>
<keyword evidence="2" id="KW-0378">Hydrolase</keyword>
<keyword evidence="5" id="KW-1185">Reference proteome</keyword>